<dbReference type="FunFam" id="1.10.1450.10:FF:000002">
    <property type="entry name" value="Retinal outer segment membrane protein 1"/>
    <property type="match status" value="1"/>
</dbReference>
<evidence type="ECO:0000256" key="3">
    <source>
        <dbReference type="ARBA" id="ARBA00022692"/>
    </source>
</evidence>
<sequence length="730" mass="82438">MAVLKVTFTKTSRDNLAQALWVLNWVSVITGLVLFSLGIFLKVEIQKRRELMTDEIHSVPNMLITVGLAACGINYLGGKICYDCVDADKFLYWKLLMLPYIICTFFFTFCILVGALMCYTMRRDLETALFSGLRDAMRYYKDTDMPGRCYIKQSLDLLQMQFQCCGNDGFRDWFHIQWVSNQYLDMTSSEVMDRQRSNVEGKYLLDGVPFSCCNLYSPRPCIQHHLTNSSAHYNYDDQTEELNLNQKGCRHALLDYYTHIMQSIGFIVLIIWLFELAVLTGVRYLQTSMENVLKLGNPECESEGWILENSIAETARYNFNIIKNLGKCYQVDDDPNIDVPSSGGNVPTRQIPVIIRLESRLLHLVNKDKGLLDRNTAKNIGLFPSAGRSSGLRHGEAASLSLATLAAGAEDNTRKELLQALNLAPMERDGEPERIPTLLQQMKEAVVQTLATALFISKQVQVESSFSSQVKKFYSADLKSVEFSNEQATKASISEYVTANTGNKIREVLDNVNAQNQLMLISAAYFTGQWKLPFNSSFTQEERFYADKYHIIQVPMMIRSDKYYLAYDPALKVGILKLPCADGTAMLLLLPDEDVDYTSVDEALTAEVFLGWVAKLKKTKLEVQIPRFSVEYSFSLMKSLPSLGFTKFEDSSADLSGISKTSELKLSEALQKVLVEVDEQGGSAAPSSSSIFMDTLPPRLTFNRPFLFLVYHEATKSLLHMGRVIDPTKK</sequence>
<dbReference type="Proteomes" id="UP000824219">
    <property type="component" value="Linkage Group LG25"/>
</dbReference>
<dbReference type="InterPro" id="IPR042178">
    <property type="entry name" value="Serpin_sf_1"/>
</dbReference>
<dbReference type="PROSITE" id="PS00284">
    <property type="entry name" value="SERPIN"/>
    <property type="match status" value="1"/>
</dbReference>
<reference evidence="9 10" key="1">
    <citation type="submission" date="2021-06" db="EMBL/GenBank/DDBJ databases">
        <title>Chromosome-level genome assembly of the red-tail catfish (Hemibagrus wyckioides).</title>
        <authorList>
            <person name="Shao F."/>
        </authorList>
    </citation>
    <scope>NUCLEOTIDE SEQUENCE [LARGE SCALE GENOMIC DNA]</scope>
    <source>
        <strain evidence="9">EC202008001</strain>
        <tissue evidence="9">Blood</tissue>
    </source>
</reference>
<feature type="transmembrane region" description="Helical" evidence="7">
    <location>
        <begin position="97"/>
        <end position="119"/>
    </location>
</feature>
<dbReference type="InterPro" id="IPR018499">
    <property type="entry name" value="Tetraspanin/Peripherin"/>
</dbReference>
<dbReference type="PANTHER" id="PTHR11461:SF191">
    <property type="entry name" value="PROTEIN Z-DEPENDENT PROTEASE INHIBITOR"/>
    <property type="match status" value="1"/>
</dbReference>
<dbReference type="PRINTS" id="PR00218">
    <property type="entry name" value="PERIPHERNRDS"/>
</dbReference>
<dbReference type="InterPro" id="IPR036186">
    <property type="entry name" value="Serpin_sf"/>
</dbReference>
<keyword evidence="5 7" id="KW-0472">Membrane</keyword>
<evidence type="ECO:0000259" key="8">
    <source>
        <dbReference type="SMART" id="SM00093"/>
    </source>
</evidence>
<comment type="caution">
    <text evidence="9">The sequence shown here is derived from an EMBL/GenBank/DDBJ whole genome shotgun (WGS) entry which is preliminary data.</text>
</comment>
<feature type="transmembrane region" description="Helical" evidence="7">
    <location>
        <begin position="20"/>
        <end position="41"/>
    </location>
</feature>
<feature type="domain" description="Serpin" evidence="8">
    <location>
        <begin position="390"/>
        <end position="727"/>
    </location>
</feature>
<dbReference type="Gene3D" id="2.10.310.10">
    <property type="entry name" value="Serpins superfamily"/>
    <property type="match status" value="1"/>
</dbReference>
<feature type="transmembrane region" description="Helical" evidence="7">
    <location>
        <begin position="264"/>
        <end position="285"/>
    </location>
</feature>
<proteinExistence type="inferred from homology"/>
<dbReference type="SMART" id="SM00093">
    <property type="entry name" value="SERPIN"/>
    <property type="match status" value="1"/>
</dbReference>
<dbReference type="SUPFAM" id="SSF48652">
    <property type="entry name" value="Tetraspanin"/>
    <property type="match status" value="1"/>
</dbReference>
<dbReference type="Gene3D" id="2.30.39.10">
    <property type="entry name" value="Alpha-1-antitrypsin, domain 1"/>
    <property type="match status" value="1"/>
</dbReference>
<comment type="similarity">
    <text evidence="2">Belongs to the PRPH2/ROM1 family.</text>
</comment>
<dbReference type="PANTHER" id="PTHR11461">
    <property type="entry name" value="SERINE PROTEASE INHIBITOR, SERPIN"/>
    <property type="match status" value="1"/>
</dbReference>
<dbReference type="Pfam" id="PF00079">
    <property type="entry name" value="Serpin"/>
    <property type="match status" value="1"/>
</dbReference>
<dbReference type="InterPro" id="IPR023795">
    <property type="entry name" value="Serpin_CS"/>
</dbReference>
<comment type="subcellular location">
    <subcellularLocation>
        <location evidence="1">Membrane</location>
        <topology evidence="1">Multi-pass membrane protein</topology>
    </subcellularLocation>
</comment>
<keyword evidence="4 7" id="KW-1133">Transmembrane helix</keyword>
<feature type="transmembrane region" description="Helical" evidence="7">
    <location>
        <begin position="61"/>
        <end position="77"/>
    </location>
</feature>
<dbReference type="InterPro" id="IPR000830">
    <property type="entry name" value="Peripherin/rom-1"/>
</dbReference>
<organism evidence="9 10">
    <name type="scientific">Hemibagrus wyckioides</name>
    <dbReference type="NCBI Taxonomy" id="337641"/>
    <lineage>
        <taxon>Eukaryota</taxon>
        <taxon>Metazoa</taxon>
        <taxon>Chordata</taxon>
        <taxon>Craniata</taxon>
        <taxon>Vertebrata</taxon>
        <taxon>Euteleostomi</taxon>
        <taxon>Actinopterygii</taxon>
        <taxon>Neopterygii</taxon>
        <taxon>Teleostei</taxon>
        <taxon>Ostariophysi</taxon>
        <taxon>Siluriformes</taxon>
        <taxon>Bagridae</taxon>
        <taxon>Hemibagrus</taxon>
    </lineage>
</organism>
<dbReference type="Gene3D" id="3.30.497.10">
    <property type="entry name" value="Antithrombin, subunit I, domain 2"/>
    <property type="match status" value="1"/>
</dbReference>
<dbReference type="Gene3D" id="1.10.1450.10">
    <property type="entry name" value="Tetraspanin"/>
    <property type="match status" value="1"/>
</dbReference>
<dbReference type="EMBL" id="JAHKSW010000025">
    <property type="protein sequence ID" value="KAG7316296.1"/>
    <property type="molecule type" value="Genomic_DNA"/>
</dbReference>
<dbReference type="GO" id="GO:0005615">
    <property type="term" value="C:extracellular space"/>
    <property type="evidence" value="ECO:0007669"/>
    <property type="project" value="InterPro"/>
</dbReference>
<dbReference type="InterPro" id="IPR000215">
    <property type="entry name" value="Serpin_fam"/>
</dbReference>
<dbReference type="GO" id="GO:0016020">
    <property type="term" value="C:membrane"/>
    <property type="evidence" value="ECO:0007669"/>
    <property type="project" value="UniProtKB-SubCell"/>
</dbReference>
<dbReference type="GO" id="GO:0007601">
    <property type="term" value="P:visual perception"/>
    <property type="evidence" value="ECO:0007669"/>
    <property type="project" value="InterPro"/>
</dbReference>
<dbReference type="InterPro" id="IPR042185">
    <property type="entry name" value="Serpin_sf_2"/>
</dbReference>
<dbReference type="InterPro" id="IPR008952">
    <property type="entry name" value="Tetraspanin_EC2_sf"/>
</dbReference>
<dbReference type="OrthoDB" id="9836210at2759"/>
<evidence type="ECO:0000313" key="9">
    <source>
        <dbReference type="EMBL" id="KAG7316296.1"/>
    </source>
</evidence>
<evidence type="ECO:0000256" key="2">
    <source>
        <dbReference type="ARBA" id="ARBA00010674"/>
    </source>
</evidence>
<evidence type="ECO:0000256" key="6">
    <source>
        <dbReference type="RuleBase" id="RU000411"/>
    </source>
</evidence>
<dbReference type="InterPro" id="IPR042026">
    <property type="entry name" value="Peripherin_LEL"/>
</dbReference>
<keyword evidence="10" id="KW-1185">Reference proteome</keyword>
<accession>A0A9D3S9F5</accession>
<evidence type="ECO:0000256" key="4">
    <source>
        <dbReference type="ARBA" id="ARBA00022989"/>
    </source>
</evidence>
<evidence type="ECO:0000313" key="10">
    <source>
        <dbReference type="Proteomes" id="UP000824219"/>
    </source>
</evidence>
<comment type="similarity">
    <text evidence="6">Belongs to the serpin family.</text>
</comment>
<keyword evidence="3 7" id="KW-0812">Transmembrane</keyword>
<evidence type="ECO:0000256" key="1">
    <source>
        <dbReference type="ARBA" id="ARBA00004141"/>
    </source>
</evidence>
<name>A0A9D3S9F5_9TELE</name>
<dbReference type="SUPFAM" id="SSF56574">
    <property type="entry name" value="Serpins"/>
    <property type="match status" value="1"/>
</dbReference>
<gene>
    <name evidence="9" type="ORF">KOW79_019837</name>
</gene>
<dbReference type="InterPro" id="IPR023796">
    <property type="entry name" value="Serpin_dom"/>
</dbReference>
<evidence type="ECO:0000256" key="7">
    <source>
        <dbReference type="SAM" id="Phobius"/>
    </source>
</evidence>
<dbReference type="GO" id="GO:0004867">
    <property type="term" value="F:serine-type endopeptidase inhibitor activity"/>
    <property type="evidence" value="ECO:0007669"/>
    <property type="project" value="InterPro"/>
</dbReference>
<dbReference type="Pfam" id="PF00335">
    <property type="entry name" value="Tetraspanin"/>
    <property type="match status" value="1"/>
</dbReference>
<dbReference type="CDD" id="cd03162">
    <property type="entry name" value="peripherin_like_LEL"/>
    <property type="match status" value="1"/>
</dbReference>
<evidence type="ECO:0000256" key="5">
    <source>
        <dbReference type="ARBA" id="ARBA00023136"/>
    </source>
</evidence>
<dbReference type="AlphaFoldDB" id="A0A9D3S9F5"/>
<protein>
    <recommendedName>
        <fullName evidence="8">Serpin domain-containing protein</fullName>
    </recommendedName>
</protein>
<dbReference type="FunFam" id="2.10.310.10:FF:000001">
    <property type="entry name" value="Serpin family A member 1"/>
    <property type="match status" value="1"/>
</dbReference>